<dbReference type="PANTHER" id="PTHR13789:SF309">
    <property type="entry name" value="PUTATIVE (AFU_ORTHOLOGUE AFUA_6G14510)-RELATED"/>
    <property type="match status" value="1"/>
</dbReference>
<dbReference type="PANTHER" id="PTHR13789">
    <property type="entry name" value="MONOOXYGENASE"/>
    <property type="match status" value="1"/>
</dbReference>
<name>A0AAN8A2B4_9PEZI</name>
<dbReference type="GO" id="GO:0004497">
    <property type="term" value="F:monooxygenase activity"/>
    <property type="evidence" value="ECO:0007669"/>
    <property type="project" value="UniProtKB-KW"/>
</dbReference>
<sequence>MPFSVIIVGTGIAGLGAATALAKKGHKVTVVEATSELRPIGGCIVLQANANRVLHSLGVYESLIPFCSPIPHGPSTRRYDTGEFLAQTSAEAHENEYGYPLWPVHRANLQHVLFEAAMKQGVVLKLGCLVTAVEEDNLELSVVINGQDRMYADVIVGADGKSTKKAVLESDELTPAGIHSTVRRNIVPDSACVRDSGIDITRANIPAAAIRSDPTTSMFLDHISLWCGPSSSIAAMAVRLGDEWVLGVDCCHERDDVVSETPHRTQDIERFKAHFKDYHPAILQMLSYVTEANVWRLKEATPPTWIGTSGRVILIGDAAHGSLPWVGQGGGMALEDAVCLAVCLERAKDVKDIPAALKVFQDIRQPRCKKVQEWSATKGQRARLTGGSNQQERDSKIVKANAWIKADPWDKVHIDELPEFEAPNWKAWLSGHNAVDYVKTA</sequence>
<keyword evidence="2" id="KW-0285">Flavoprotein</keyword>
<organism evidence="7 8">
    <name type="scientific">Elasticomyces elasticus</name>
    <dbReference type="NCBI Taxonomy" id="574655"/>
    <lineage>
        <taxon>Eukaryota</taxon>
        <taxon>Fungi</taxon>
        <taxon>Dikarya</taxon>
        <taxon>Ascomycota</taxon>
        <taxon>Pezizomycotina</taxon>
        <taxon>Dothideomycetes</taxon>
        <taxon>Dothideomycetidae</taxon>
        <taxon>Mycosphaerellales</taxon>
        <taxon>Teratosphaeriaceae</taxon>
        <taxon>Elasticomyces</taxon>
    </lineage>
</organism>
<dbReference type="Proteomes" id="UP001310594">
    <property type="component" value="Unassembled WGS sequence"/>
</dbReference>
<protein>
    <recommendedName>
        <fullName evidence="6">FAD-binding domain-containing protein</fullName>
    </recommendedName>
</protein>
<keyword evidence="3" id="KW-0274">FAD</keyword>
<feature type="domain" description="FAD-binding" evidence="6">
    <location>
        <begin position="4"/>
        <end position="374"/>
    </location>
</feature>
<evidence type="ECO:0000256" key="2">
    <source>
        <dbReference type="ARBA" id="ARBA00022630"/>
    </source>
</evidence>
<dbReference type="SUPFAM" id="SSF51905">
    <property type="entry name" value="FAD/NAD(P)-binding domain"/>
    <property type="match status" value="1"/>
</dbReference>
<dbReference type="PRINTS" id="PR00420">
    <property type="entry name" value="RNGMNOXGNASE"/>
</dbReference>
<evidence type="ECO:0000256" key="4">
    <source>
        <dbReference type="ARBA" id="ARBA00023002"/>
    </source>
</evidence>
<dbReference type="GO" id="GO:0071949">
    <property type="term" value="F:FAD binding"/>
    <property type="evidence" value="ECO:0007669"/>
    <property type="project" value="InterPro"/>
</dbReference>
<evidence type="ECO:0000256" key="5">
    <source>
        <dbReference type="ARBA" id="ARBA00023033"/>
    </source>
</evidence>
<dbReference type="InterPro" id="IPR002938">
    <property type="entry name" value="FAD-bd"/>
</dbReference>
<evidence type="ECO:0000313" key="7">
    <source>
        <dbReference type="EMBL" id="KAK5701678.1"/>
    </source>
</evidence>
<dbReference type="AlphaFoldDB" id="A0AAN8A2B4"/>
<dbReference type="InterPro" id="IPR036188">
    <property type="entry name" value="FAD/NAD-bd_sf"/>
</dbReference>
<dbReference type="Gene3D" id="3.50.50.60">
    <property type="entry name" value="FAD/NAD(P)-binding domain"/>
    <property type="match status" value="1"/>
</dbReference>
<comment type="similarity">
    <text evidence="1">Belongs to the paxM FAD-dependent monooxygenase family.</text>
</comment>
<evidence type="ECO:0000259" key="6">
    <source>
        <dbReference type="Pfam" id="PF01494"/>
    </source>
</evidence>
<proteinExistence type="inferred from homology"/>
<dbReference type="Pfam" id="PF01494">
    <property type="entry name" value="FAD_binding_3"/>
    <property type="match status" value="1"/>
</dbReference>
<keyword evidence="4" id="KW-0560">Oxidoreductase</keyword>
<keyword evidence="5" id="KW-0503">Monooxygenase</keyword>
<comment type="caution">
    <text evidence="7">The sequence shown here is derived from an EMBL/GenBank/DDBJ whole genome shotgun (WGS) entry which is preliminary data.</text>
</comment>
<reference evidence="7" key="1">
    <citation type="submission" date="2023-08" db="EMBL/GenBank/DDBJ databases">
        <title>Black Yeasts Isolated from many extreme environments.</title>
        <authorList>
            <person name="Coleine C."/>
            <person name="Stajich J.E."/>
            <person name="Selbmann L."/>
        </authorList>
    </citation>
    <scope>NUCLEOTIDE SEQUENCE</scope>
    <source>
        <strain evidence="7">CCFEE 5810</strain>
    </source>
</reference>
<dbReference type="InterPro" id="IPR050493">
    <property type="entry name" value="FAD-dep_Monooxygenase_BioMet"/>
</dbReference>
<dbReference type="EMBL" id="JAVRQU010000006">
    <property type="protein sequence ID" value="KAK5701678.1"/>
    <property type="molecule type" value="Genomic_DNA"/>
</dbReference>
<gene>
    <name evidence="7" type="ORF">LTR97_004496</name>
</gene>
<evidence type="ECO:0000256" key="1">
    <source>
        <dbReference type="ARBA" id="ARBA00007992"/>
    </source>
</evidence>
<accession>A0AAN8A2B4</accession>
<evidence type="ECO:0000256" key="3">
    <source>
        <dbReference type="ARBA" id="ARBA00022827"/>
    </source>
</evidence>
<evidence type="ECO:0000313" key="8">
    <source>
        <dbReference type="Proteomes" id="UP001310594"/>
    </source>
</evidence>